<sequence length="41" mass="4476">MQSDGTIAQLTPEQLAKLREQLSAGLDPDLVKIPEGRLTEL</sequence>
<name>A0A0F9GX52_9ZZZZ</name>
<organism evidence="1">
    <name type="scientific">marine sediment metagenome</name>
    <dbReference type="NCBI Taxonomy" id="412755"/>
    <lineage>
        <taxon>unclassified sequences</taxon>
        <taxon>metagenomes</taxon>
        <taxon>ecological metagenomes</taxon>
    </lineage>
</organism>
<accession>A0A0F9GX52</accession>
<proteinExistence type="predicted"/>
<comment type="caution">
    <text evidence="1">The sequence shown here is derived from an EMBL/GenBank/DDBJ whole genome shotgun (WGS) entry which is preliminary data.</text>
</comment>
<feature type="non-terminal residue" evidence="1">
    <location>
        <position position="41"/>
    </location>
</feature>
<evidence type="ECO:0000313" key="1">
    <source>
        <dbReference type="EMBL" id="KKL67737.1"/>
    </source>
</evidence>
<protein>
    <submittedName>
        <fullName evidence="1">Uncharacterized protein</fullName>
    </submittedName>
</protein>
<gene>
    <name evidence="1" type="ORF">LCGC14_2131950</name>
</gene>
<dbReference type="EMBL" id="LAZR01026766">
    <property type="protein sequence ID" value="KKL67737.1"/>
    <property type="molecule type" value="Genomic_DNA"/>
</dbReference>
<dbReference type="AlphaFoldDB" id="A0A0F9GX52"/>
<reference evidence="1" key="1">
    <citation type="journal article" date="2015" name="Nature">
        <title>Complex archaea that bridge the gap between prokaryotes and eukaryotes.</title>
        <authorList>
            <person name="Spang A."/>
            <person name="Saw J.H."/>
            <person name="Jorgensen S.L."/>
            <person name="Zaremba-Niedzwiedzka K."/>
            <person name="Martijn J."/>
            <person name="Lind A.E."/>
            <person name="van Eijk R."/>
            <person name="Schleper C."/>
            <person name="Guy L."/>
            <person name="Ettema T.J."/>
        </authorList>
    </citation>
    <scope>NUCLEOTIDE SEQUENCE</scope>
</reference>